<proteinExistence type="predicted"/>
<dbReference type="EMBL" id="MN740533">
    <property type="protein sequence ID" value="QHU31837.1"/>
    <property type="molecule type" value="Genomic_DNA"/>
</dbReference>
<dbReference type="AlphaFoldDB" id="A0A6C0LMS0"/>
<sequence length="109" mass="12553">MGCDYYTWIETIVVYKDLSGGLCRFVEQGAKKRCYEEVDDIDTDFKPLPTTGQILNETIRVYGKKLMLTAGLWVCHYNGKMRIREICEANKIPFESLIDVYKQMGGRVA</sequence>
<name>A0A6C0LMS0_9ZZZZ</name>
<evidence type="ECO:0000313" key="1">
    <source>
        <dbReference type="EMBL" id="QHU31837.1"/>
    </source>
</evidence>
<reference evidence="1" key="1">
    <citation type="journal article" date="2020" name="Nature">
        <title>Giant virus diversity and host interactions through global metagenomics.</title>
        <authorList>
            <person name="Schulz F."/>
            <person name="Roux S."/>
            <person name="Paez-Espino D."/>
            <person name="Jungbluth S."/>
            <person name="Walsh D.A."/>
            <person name="Denef V.J."/>
            <person name="McMahon K.D."/>
            <person name="Konstantinidis K.T."/>
            <person name="Eloe-Fadrosh E.A."/>
            <person name="Kyrpides N.C."/>
            <person name="Woyke T."/>
        </authorList>
    </citation>
    <scope>NUCLEOTIDE SEQUENCE</scope>
    <source>
        <strain evidence="1">GVMAG-M-3300027963-41</strain>
    </source>
</reference>
<organism evidence="1">
    <name type="scientific">viral metagenome</name>
    <dbReference type="NCBI Taxonomy" id="1070528"/>
    <lineage>
        <taxon>unclassified sequences</taxon>
        <taxon>metagenomes</taxon>
        <taxon>organismal metagenomes</taxon>
    </lineage>
</organism>
<accession>A0A6C0LMS0</accession>
<protein>
    <submittedName>
        <fullName evidence="1">Uncharacterized protein</fullName>
    </submittedName>
</protein>